<proteinExistence type="predicted"/>
<name>A0A9R1V0X4_LACSA</name>
<dbReference type="AlphaFoldDB" id="A0A9R1V0X4"/>
<sequence length="207" mass="23310">MFDANSREGRKRGERGVQWQSSIAGEDPVEWNASFKFQCPVNSFDNQLDSTAISGTFRDNMDRIHGQIGVFDYYKPVMEPSSRPSTLKTSSWNSSITTDHSHFLMNLNLSQQATVVKPKEEMIVSSKSRHGFIRDTHLHFSNQESSGFKKSYHGGFDVAKNSSKHTSTQDHILAERKRREKLSKRFIALSTLVPGLKKPLAASTSVS</sequence>
<evidence type="ECO:0000313" key="7">
    <source>
        <dbReference type="Proteomes" id="UP000235145"/>
    </source>
</evidence>
<dbReference type="InterPro" id="IPR036638">
    <property type="entry name" value="HLH_DNA-bd_sf"/>
</dbReference>
<organism evidence="6 7">
    <name type="scientific">Lactuca sativa</name>
    <name type="common">Garden lettuce</name>
    <dbReference type="NCBI Taxonomy" id="4236"/>
    <lineage>
        <taxon>Eukaryota</taxon>
        <taxon>Viridiplantae</taxon>
        <taxon>Streptophyta</taxon>
        <taxon>Embryophyta</taxon>
        <taxon>Tracheophyta</taxon>
        <taxon>Spermatophyta</taxon>
        <taxon>Magnoliopsida</taxon>
        <taxon>eudicotyledons</taxon>
        <taxon>Gunneridae</taxon>
        <taxon>Pentapetalae</taxon>
        <taxon>asterids</taxon>
        <taxon>campanulids</taxon>
        <taxon>Asterales</taxon>
        <taxon>Asteraceae</taxon>
        <taxon>Cichorioideae</taxon>
        <taxon>Cichorieae</taxon>
        <taxon>Lactucinae</taxon>
        <taxon>Lactuca</taxon>
    </lineage>
</organism>
<protein>
    <recommendedName>
        <fullName evidence="5">BHLH domain-containing protein</fullName>
    </recommendedName>
</protein>
<keyword evidence="2" id="KW-0805">Transcription regulation</keyword>
<dbReference type="InterPro" id="IPR011598">
    <property type="entry name" value="bHLH_dom"/>
</dbReference>
<evidence type="ECO:0000256" key="4">
    <source>
        <dbReference type="ARBA" id="ARBA00023242"/>
    </source>
</evidence>
<accession>A0A9R1V0X4</accession>
<dbReference type="Proteomes" id="UP000235145">
    <property type="component" value="Unassembled WGS sequence"/>
</dbReference>
<dbReference type="PANTHER" id="PTHR45959">
    <property type="entry name" value="BHLH TRANSCRIPTION FACTOR"/>
    <property type="match status" value="1"/>
</dbReference>
<evidence type="ECO:0000259" key="5">
    <source>
        <dbReference type="PROSITE" id="PS50888"/>
    </source>
</evidence>
<comment type="subcellular location">
    <subcellularLocation>
        <location evidence="1">Nucleus</location>
    </subcellularLocation>
</comment>
<dbReference type="PANTHER" id="PTHR45959:SF48">
    <property type="entry name" value="BASIC HELIX-LOOP-HELIX (BHLH) DNA-BINDING SUPERFAMILY PROTEIN-RELATED"/>
    <property type="match status" value="1"/>
</dbReference>
<gene>
    <name evidence="6" type="ORF">LSAT_V11C700383360</name>
</gene>
<reference evidence="6 7" key="1">
    <citation type="journal article" date="2017" name="Nat. Commun.">
        <title>Genome assembly with in vitro proximity ligation data and whole-genome triplication in lettuce.</title>
        <authorList>
            <person name="Reyes-Chin-Wo S."/>
            <person name="Wang Z."/>
            <person name="Yang X."/>
            <person name="Kozik A."/>
            <person name="Arikit S."/>
            <person name="Song C."/>
            <person name="Xia L."/>
            <person name="Froenicke L."/>
            <person name="Lavelle D.O."/>
            <person name="Truco M.J."/>
            <person name="Xia R."/>
            <person name="Zhu S."/>
            <person name="Xu C."/>
            <person name="Xu H."/>
            <person name="Xu X."/>
            <person name="Cox K."/>
            <person name="Korf I."/>
            <person name="Meyers B.C."/>
            <person name="Michelmore R.W."/>
        </authorList>
    </citation>
    <scope>NUCLEOTIDE SEQUENCE [LARGE SCALE GENOMIC DNA]</scope>
    <source>
        <strain evidence="7">cv. Salinas</strain>
        <tissue evidence="6">Seedlings</tissue>
    </source>
</reference>
<dbReference type="Gene3D" id="4.10.280.10">
    <property type="entry name" value="Helix-loop-helix DNA-binding domain"/>
    <property type="match status" value="1"/>
</dbReference>
<dbReference type="GO" id="GO:0005634">
    <property type="term" value="C:nucleus"/>
    <property type="evidence" value="ECO:0007669"/>
    <property type="project" value="UniProtKB-SubCell"/>
</dbReference>
<dbReference type="GO" id="GO:0046983">
    <property type="term" value="F:protein dimerization activity"/>
    <property type="evidence" value="ECO:0007669"/>
    <property type="project" value="InterPro"/>
</dbReference>
<dbReference type="InterPro" id="IPR052610">
    <property type="entry name" value="bHLH_transcription_regulator"/>
</dbReference>
<dbReference type="EMBL" id="NBSK02000007">
    <property type="protein sequence ID" value="KAJ0196256.1"/>
    <property type="molecule type" value="Genomic_DNA"/>
</dbReference>
<evidence type="ECO:0000256" key="3">
    <source>
        <dbReference type="ARBA" id="ARBA00023163"/>
    </source>
</evidence>
<evidence type="ECO:0000256" key="2">
    <source>
        <dbReference type="ARBA" id="ARBA00023015"/>
    </source>
</evidence>
<keyword evidence="3" id="KW-0804">Transcription</keyword>
<keyword evidence="7" id="KW-1185">Reference proteome</keyword>
<comment type="caution">
    <text evidence="6">The sequence shown here is derived from an EMBL/GenBank/DDBJ whole genome shotgun (WGS) entry which is preliminary data.</text>
</comment>
<feature type="domain" description="BHLH" evidence="5">
    <location>
        <begin position="166"/>
        <end position="207"/>
    </location>
</feature>
<keyword evidence="4" id="KW-0539">Nucleus</keyword>
<evidence type="ECO:0000313" key="6">
    <source>
        <dbReference type="EMBL" id="KAJ0196256.1"/>
    </source>
</evidence>
<dbReference type="PROSITE" id="PS50888">
    <property type="entry name" value="BHLH"/>
    <property type="match status" value="1"/>
</dbReference>
<evidence type="ECO:0000256" key="1">
    <source>
        <dbReference type="ARBA" id="ARBA00004123"/>
    </source>
</evidence>
<dbReference type="SUPFAM" id="SSF47459">
    <property type="entry name" value="HLH, helix-loop-helix DNA-binding domain"/>
    <property type="match status" value="1"/>
</dbReference>